<reference evidence="9 10" key="1">
    <citation type="journal article" date="2017" name="Gigascience">
        <title>Draft genome of the honey bee ectoparasitic mite, Tropilaelaps mercedesae, is shaped by the parasitic life history.</title>
        <authorList>
            <person name="Dong X."/>
            <person name="Armstrong S.D."/>
            <person name="Xia D."/>
            <person name="Makepeace B.L."/>
            <person name="Darby A.C."/>
            <person name="Kadowaki T."/>
        </authorList>
    </citation>
    <scope>NUCLEOTIDE SEQUENCE [LARGE SCALE GENOMIC DNA]</scope>
    <source>
        <strain evidence="9">Wuxi-XJTLU</strain>
    </source>
</reference>
<accession>A0A1V9X6F4</accession>
<dbReference type="FunCoup" id="A0A1V9X6F4">
    <property type="interactions" value="1686"/>
</dbReference>
<comment type="similarity">
    <text evidence="2">Belongs to the ORC3 family.</text>
</comment>
<dbReference type="PANTHER" id="PTHR12748">
    <property type="entry name" value="ORIGIN RECOGNITION COMPLEX SUBUNIT 3"/>
    <property type="match status" value="1"/>
</dbReference>
<dbReference type="Proteomes" id="UP000192247">
    <property type="component" value="Unassembled WGS sequence"/>
</dbReference>
<dbReference type="InterPro" id="IPR040855">
    <property type="entry name" value="ORC_WH_C"/>
</dbReference>
<sequence length="598" mass="68210">MDPPLISKSCHVRKPANPKNSSSSRHSKIWNKLERKLTDFHVQKHVELINSVRQFFENYQQSPDNIPTATLRLGSNVSNHSGVFDELNRQLIAISPLICRLTPVDCSTLPSIAQRLFDDFIAALGLADEPKFKRALITFENLVQLYKFVSHEEPTAIRESPRKKKSTIRHLGRKKFIIMIEDVASVKPVVLEDLCQILKSHLDEMETCLVFGISSTAQFLHKTLSLRCASCLSLQTFSSPPVSETTNGIFDLLVLNKGFPFKLQPKLFFWLSRFVLDHDFSLTTILHILRVALTLHLDKMDPATLRAIEKPGTNTDVDQALADNSRNDLIREELGKALVTLSGQRIVFQDCYLGLQTKSFTEADMFRKVETIIRVLSADELQHRLQEHLEHYENGELAEKFMEFCERLNQEELEADLSDAAQNLKDLKSRSEWLQAMGENMRKKRTTKLSLVRDDFVSYLKKQAKRVKTLDELRYAKDIYIGNVPTLQAMFAPELRVRLHQALANPSSVLACHCCKVKPNETSASLPAISTAYKLHLECGKMINVYDWLQSYQAVTEDTSEVSIAKFLRALRELQVLGFVKPTTRKVDHVQRLTWGSC</sequence>
<dbReference type="InterPro" id="IPR045667">
    <property type="entry name" value="ORC3_N"/>
</dbReference>
<feature type="domain" description="Origin recognition complex subunit 3 winged helix C-terminal" evidence="8">
    <location>
        <begin position="496"/>
        <end position="561"/>
    </location>
</feature>
<evidence type="ECO:0000256" key="4">
    <source>
        <dbReference type="ARBA" id="ARBA00023125"/>
    </source>
</evidence>
<dbReference type="GO" id="GO:0005664">
    <property type="term" value="C:nuclear origin of replication recognition complex"/>
    <property type="evidence" value="ECO:0007669"/>
    <property type="project" value="InterPro"/>
</dbReference>
<feature type="domain" description="Origin recognition complex subunit 3 N-terminal" evidence="7">
    <location>
        <begin position="27"/>
        <end position="296"/>
    </location>
</feature>
<proteinExistence type="inferred from homology"/>
<dbReference type="PANTHER" id="PTHR12748:SF0">
    <property type="entry name" value="ORIGIN RECOGNITION COMPLEX SUBUNIT 3"/>
    <property type="match status" value="1"/>
</dbReference>
<gene>
    <name evidence="9" type="ORF">BIW11_12563</name>
</gene>
<dbReference type="Pfam" id="PF07034">
    <property type="entry name" value="ORC3_N"/>
    <property type="match status" value="1"/>
</dbReference>
<evidence type="ECO:0000256" key="5">
    <source>
        <dbReference type="ARBA" id="ARBA00023242"/>
    </source>
</evidence>
<keyword evidence="10" id="KW-1185">Reference proteome</keyword>
<keyword evidence="4" id="KW-0238">DNA-binding</keyword>
<evidence type="ECO:0000259" key="7">
    <source>
        <dbReference type="Pfam" id="PF07034"/>
    </source>
</evidence>
<dbReference type="STRING" id="418985.A0A1V9X6F4"/>
<dbReference type="InParanoid" id="A0A1V9X6F4"/>
<organism evidence="9 10">
    <name type="scientific">Tropilaelaps mercedesae</name>
    <dbReference type="NCBI Taxonomy" id="418985"/>
    <lineage>
        <taxon>Eukaryota</taxon>
        <taxon>Metazoa</taxon>
        <taxon>Ecdysozoa</taxon>
        <taxon>Arthropoda</taxon>
        <taxon>Chelicerata</taxon>
        <taxon>Arachnida</taxon>
        <taxon>Acari</taxon>
        <taxon>Parasitiformes</taxon>
        <taxon>Mesostigmata</taxon>
        <taxon>Gamasina</taxon>
        <taxon>Dermanyssoidea</taxon>
        <taxon>Laelapidae</taxon>
        <taxon>Tropilaelaps</taxon>
    </lineage>
</organism>
<dbReference type="GO" id="GO:0005656">
    <property type="term" value="C:nuclear pre-replicative complex"/>
    <property type="evidence" value="ECO:0007669"/>
    <property type="project" value="TreeGrafter"/>
</dbReference>
<dbReference type="GO" id="GO:0003688">
    <property type="term" value="F:DNA replication origin binding"/>
    <property type="evidence" value="ECO:0007669"/>
    <property type="project" value="TreeGrafter"/>
</dbReference>
<feature type="region of interest" description="Disordered" evidence="6">
    <location>
        <begin position="1"/>
        <end position="27"/>
    </location>
</feature>
<dbReference type="OrthoDB" id="10265211at2759"/>
<dbReference type="GO" id="GO:0031261">
    <property type="term" value="C:DNA replication preinitiation complex"/>
    <property type="evidence" value="ECO:0007669"/>
    <property type="project" value="TreeGrafter"/>
</dbReference>
<dbReference type="Pfam" id="PF18137">
    <property type="entry name" value="WHD_ORC"/>
    <property type="match status" value="1"/>
</dbReference>
<keyword evidence="3" id="KW-0235">DNA replication</keyword>
<dbReference type="GO" id="GO:0006270">
    <property type="term" value="P:DNA replication initiation"/>
    <property type="evidence" value="ECO:0007669"/>
    <property type="project" value="TreeGrafter"/>
</dbReference>
<evidence type="ECO:0000313" key="10">
    <source>
        <dbReference type="Proteomes" id="UP000192247"/>
    </source>
</evidence>
<dbReference type="EMBL" id="MNPL01022803">
    <property type="protein sequence ID" value="OQR68963.1"/>
    <property type="molecule type" value="Genomic_DNA"/>
</dbReference>
<comment type="caution">
    <text evidence="9">The sequence shown here is derived from an EMBL/GenBank/DDBJ whole genome shotgun (WGS) entry which is preliminary data.</text>
</comment>
<dbReference type="InterPro" id="IPR020795">
    <property type="entry name" value="ORC3"/>
</dbReference>
<evidence type="ECO:0000256" key="1">
    <source>
        <dbReference type="ARBA" id="ARBA00004123"/>
    </source>
</evidence>
<evidence type="ECO:0000256" key="6">
    <source>
        <dbReference type="SAM" id="MobiDB-lite"/>
    </source>
</evidence>
<dbReference type="CDD" id="cd20704">
    <property type="entry name" value="Orc3"/>
    <property type="match status" value="1"/>
</dbReference>
<protein>
    <submittedName>
        <fullName evidence="9">Origin recognition complex subunit 3-like</fullName>
    </submittedName>
</protein>
<comment type="subcellular location">
    <subcellularLocation>
        <location evidence="1">Nucleus</location>
    </subcellularLocation>
</comment>
<evidence type="ECO:0000259" key="8">
    <source>
        <dbReference type="Pfam" id="PF18137"/>
    </source>
</evidence>
<evidence type="ECO:0000256" key="2">
    <source>
        <dbReference type="ARBA" id="ARBA00010977"/>
    </source>
</evidence>
<dbReference type="AlphaFoldDB" id="A0A1V9X6F4"/>
<keyword evidence="5" id="KW-0539">Nucleus</keyword>
<evidence type="ECO:0000256" key="3">
    <source>
        <dbReference type="ARBA" id="ARBA00022705"/>
    </source>
</evidence>
<evidence type="ECO:0000313" key="9">
    <source>
        <dbReference type="EMBL" id="OQR68963.1"/>
    </source>
</evidence>
<name>A0A1V9X6F4_9ACAR</name>